<comment type="similarity">
    <text evidence="11">In the C-terminal section; belongs to the helicase family. RecG subfamily.</text>
</comment>
<dbReference type="SUPFAM" id="SSF52540">
    <property type="entry name" value="P-loop containing nucleoside triphosphate hydrolases"/>
    <property type="match status" value="4"/>
</dbReference>
<evidence type="ECO:0000256" key="11">
    <source>
        <dbReference type="ARBA" id="ARBA00061399"/>
    </source>
</evidence>
<keyword evidence="3" id="KW-0547">Nucleotide-binding</keyword>
<gene>
    <name evidence="14" type="ORF">GX576_02945</name>
</gene>
<evidence type="ECO:0000256" key="12">
    <source>
        <dbReference type="ARBA" id="ARBA00070128"/>
    </source>
</evidence>
<evidence type="ECO:0000259" key="13">
    <source>
        <dbReference type="PROSITE" id="PS51192"/>
    </source>
</evidence>
<comment type="caution">
    <text evidence="14">The sequence shown here is derived from an EMBL/GenBank/DDBJ whole genome shotgun (WGS) entry which is preliminary data.</text>
</comment>
<evidence type="ECO:0000313" key="15">
    <source>
        <dbReference type="Proteomes" id="UP000536534"/>
    </source>
</evidence>
<evidence type="ECO:0000256" key="3">
    <source>
        <dbReference type="ARBA" id="ARBA00022741"/>
    </source>
</evidence>
<dbReference type="GO" id="GO:0005737">
    <property type="term" value="C:cytoplasm"/>
    <property type="evidence" value="ECO:0007669"/>
    <property type="project" value="UniProtKB-SubCell"/>
</dbReference>
<dbReference type="GO" id="GO:0016787">
    <property type="term" value="F:hydrolase activity"/>
    <property type="evidence" value="ECO:0007669"/>
    <property type="project" value="UniProtKB-KW"/>
</dbReference>
<dbReference type="Proteomes" id="UP000536534">
    <property type="component" value="Unassembled WGS sequence"/>
</dbReference>
<dbReference type="GO" id="GO:0003677">
    <property type="term" value="F:DNA binding"/>
    <property type="evidence" value="ECO:0007669"/>
    <property type="project" value="UniProtKB-KW"/>
</dbReference>
<feature type="non-terminal residue" evidence="14">
    <location>
        <position position="856"/>
    </location>
</feature>
<keyword evidence="4" id="KW-0227">DNA damage</keyword>
<dbReference type="Gene3D" id="3.40.50.300">
    <property type="entry name" value="P-loop containing nucleotide triphosphate hydrolases"/>
    <property type="match status" value="2"/>
</dbReference>
<keyword evidence="2" id="KW-0963">Cytoplasm</keyword>
<evidence type="ECO:0000256" key="5">
    <source>
        <dbReference type="ARBA" id="ARBA00022801"/>
    </source>
</evidence>
<dbReference type="InterPro" id="IPR011545">
    <property type="entry name" value="DEAD/DEAH_box_helicase_dom"/>
</dbReference>
<name>A0A7X7LV07_9RHOO</name>
<feature type="domain" description="Helicase ATP-binding" evidence="13">
    <location>
        <begin position="617"/>
        <end position="778"/>
    </location>
</feature>
<dbReference type="Pfam" id="PF17757">
    <property type="entry name" value="UvrB_inter"/>
    <property type="match status" value="1"/>
</dbReference>
<dbReference type="Gene3D" id="3.40.50.11140">
    <property type="match status" value="1"/>
</dbReference>
<dbReference type="SMART" id="SM00487">
    <property type="entry name" value="DEXDc"/>
    <property type="match status" value="1"/>
</dbReference>
<accession>A0A7X7LV07</accession>
<dbReference type="InterPro" id="IPR048635">
    <property type="entry name" value="MFD_D3"/>
</dbReference>
<dbReference type="PROSITE" id="PS51192">
    <property type="entry name" value="HELICASE_ATP_BIND_1"/>
    <property type="match status" value="1"/>
</dbReference>
<evidence type="ECO:0000256" key="6">
    <source>
        <dbReference type="ARBA" id="ARBA00022806"/>
    </source>
</evidence>
<evidence type="ECO:0000256" key="9">
    <source>
        <dbReference type="ARBA" id="ARBA00023204"/>
    </source>
</evidence>
<comment type="similarity">
    <text evidence="10">In the N-terminal section; belongs to the UvrB family.</text>
</comment>
<keyword evidence="5" id="KW-0378">Hydrolase</keyword>
<evidence type="ECO:0000256" key="1">
    <source>
        <dbReference type="ARBA" id="ARBA00004496"/>
    </source>
</evidence>
<proteinExistence type="inferred from homology"/>
<dbReference type="AlphaFoldDB" id="A0A7X7LV07"/>
<dbReference type="GO" id="GO:0006281">
    <property type="term" value="P:DNA repair"/>
    <property type="evidence" value="ECO:0007669"/>
    <property type="project" value="UniProtKB-KW"/>
</dbReference>
<protein>
    <recommendedName>
        <fullName evidence="12">Transcription-repair-coupling factor</fullName>
    </recommendedName>
</protein>
<evidence type="ECO:0000256" key="4">
    <source>
        <dbReference type="ARBA" id="ARBA00022763"/>
    </source>
</evidence>
<dbReference type="GO" id="GO:0005524">
    <property type="term" value="F:ATP binding"/>
    <property type="evidence" value="ECO:0007669"/>
    <property type="project" value="UniProtKB-KW"/>
</dbReference>
<dbReference type="Pfam" id="PF21132">
    <property type="entry name" value="MFD_D3"/>
    <property type="match status" value="1"/>
</dbReference>
<evidence type="ECO:0000256" key="10">
    <source>
        <dbReference type="ARBA" id="ARBA00061104"/>
    </source>
</evidence>
<evidence type="ECO:0000256" key="7">
    <source>
        <dbReference type="ARBA" id="ARBA00022840"/>
    </source>
</evidence>
<dbReference type="PANTHER" id="PTHR47964">
    <property type="entry name" value="ATP-DEPENDENT DNA HELICASE HOMOLOG RECG, CHLOROPLASTIC"/>
    <property type="match status" value="1"/>
</dbReference>
<evidence type="ECO:0000256" key="2">
    <source>
        <dbReference type="ARBA" id="ARBA00022490"/>
    </source>
</evidence>
<dbReference type="EMBL" id="JAAYYV010000076">
    <property type="protein sequence ID" value="NLF53361.1"/>
    <property type="molecule type" value="Genomic_DNA"/>
</dbReference>
<dbReference type="SUPFAM" id="SSF141259">
    <property type="entry name" value="CarD-like"/>
    <property type="match status" value="1"/>
</dbReference>
<keyword evidence="7" id="KW-0067">ATP-binding</keyword>
<sequence length="856" mass="94698">MPRSRPALLPDLAALKLPKPGVRLELPPLAGSADALAIAELAGRGQMLLVITANPLDAQRLREELAWVAAGLRLHLLPDWETLPYDNFSPHQDLISERLSTLYAVSRGEVDVLLVPASTALYRLAPPAFLAAYTFFLKQGDRLDLDRLREQMTVAGYNHVTQVVSPGEFSVRGGLLDLFPMGAPLPYRVDLFDEEIESIKTFDPDTQRTVYPVPEIRMLPAREFPLDEPARVRFRSRFRETFEGDPSRSTIYKDVSNGIAPAGIEYYLPLFFEDTATLGDYLPAGTPVLLHHDVPTAITEFWRDTRSRHDLLKGDRSRPVMAPDALFLTEEAFFLALKEHPRLLLGAGTEGGPALPLPALAVERKATDPLHKLKDFCTGFDGRVLLLADSAGRRETIAEFLAEYGLQPAASADFDAFVDGDAPLALGVGPLASGFVLPDAAIAVVTETELYATTARTRSRRDARKAATMEGWLRDLSELKIGDPVVHISHGIGRYLGLVHMNLGEGDTEFLHLEYNGGDKLYVPVSQLHVITRYAGADPEAVDLHRLGSGQWEKAKKKAAMQVRDTAAELLALYAQRAARAGHRFDFKQHDLEAFAEAFGFETTPDQQAAIDAVVADMKSGRPMDRLVCGDVGFGKTEVALRAAFVAVADGKQVVVLCPTTLLAEQHYQTFADRFADWPIKVAELSRFKSAKEQAEAIRLLAEGKVDILIGTHRLLQKDVQFKRLGLVVIDEEHRFGVRQKEALKALRSEVDILTLTATPIPRTLGLAMEGLREFSVIATAPQKRLAIKTFVQSYGKGIVREAVLREFKRGGQVYFLHNEVDTIENMRDTLAELLPEARIVIGHGQLPERELERVM</sequence>
<keyword evidence="6" id="KW-0347">Helicase</keyword>
<dbReference type="PANTHER" id="PTHR47964:SF1">
    <property type="entry name" value="ATP-DEPENDENT DNA HELICASE HOMOLOG RECG, CHLOROPLASTIC"/>
    <property type="match status" value="1"/>
</dbReference>
<dbReference type="FunFam" id="3.40.50.300:FF:000546">
    <property type="entry name" value="Transcription-repair-coupling factor"/>
    <property type="match status" value="1"/>
</dbReference>
<dbReference type="Gene3D" id="2.40.10.170">
    <property type="match status" value="1"/>
</dbReference>
<dbReference type="Gene3D" id="3.30.2060.10">
    <property type="entry name" value="Penicillin-binding protein 1b domain"/>
    <property type="match status" value="1"/>
</dbReference>
<organism evidence="14 15">
    <name type="scientific">Thauera phenolivorans</name>
    <dbReference type="NCBI Taxonomy" id="1792543"/>
    <lineage>
        <taxon>Bacteria</taxon>
        <taxon>Pseudomonadati</taxon>
        <taxon>Pseudomonadota</taxon>
        <taxon>Betaproteobacteria</taxon>
        <taxon>Rhodocyclales</taxon>
        <taxon>Zoogloeaceae</taxon>
        <taxon>Thauera</taxon>
    </lineage>
</organism>
<evidence type="ECO:0000256" key="8">
    <source>
        <dbReference type="ARBA" id="ARBA00023125"/>
    </source>
</evidence>
<dbReference type="InterPro" id="IPR036101">
    <property type="entry name" value="CarD-like/TRCF_RID_sf"/>
</dbReference>
<dbReference type="InterPro" id="IPR014001">
    <property type="entry name" value="Helicase_ATP-bd"/>
</dbReference>
<dbReference type="InterPro" id="IPR003711">
    <property type="entry name" value="CarD-like/TRCF_RID"/>
</dbReference>
<keyword evidence="9" id="KW-0234">DNA repair</keyword>
<dbReference type="GO" id="GO:0003678">
    <property type="term" value="F:DNA helicase activity"/>
    <property type="evidence" value="ECO:0007669"/>
    <property type="project" value="TreeGrafter"/>
</dbReference>
<dbReference type="InterPro" id="IPR041471">
    <property type="entry name" value="UvrB_inter"/>
</dbReference>
<comment type="subcellular location">
    <subcellularLocation>
        <location evidence="1">Cytoplasm</location>
    </subcellularLocation>
</comment>
<reference evidence="14 15" key="1">
    <citation type="journal article" date="2020" name="Biotechnol. Biofuels">
        <title>New insights from the biogas microbiome by comprehensive genome-resolved metagenomics of nearly 1600 species originating from multiple anaerobic digesters.</title>
        <authorList>
            <person name="Campanaro S."/>
            <person name="Treu L."/>
            <person name="Rodriguez-R L.M."/>
            <person name="Kovalovszki A."/>
            <person name="Ziels R.M."/>
            <person name="Maus I."/>
            <person name="Zhu X."/>
            <person name="Kougias P.G."/>
            <person name="Basile A."/>
            <person name="Luo G."/>
            <person name="Schluter A."/>
            <person name="Konstantinidis K.T."/>
            <person name="Angelidaki I."/>
        </authorList>
    </citation>
    <scope>NUCLEOTIDE SEQUENCE [LARGE SCALE GENOMIC DNA]</scope>
    <source>
        <strain evidence="14">AS06rmzACSIP_256</strain>
    </source>
</reference>
<evidence type="ECO:0000313" key="14">
    <source>
        <dbReference type="EMBL" id="NLF53361.1"/>
    </source>
</evidence>
<dbReference type="Gene3D" id="3.40.50.11180">
    <property type="match status" value="1"/>
</dbReference>
<dbReference type="InterPro" id="IPR027417">
    <property type="entry name" value="P-loop_NTPase"/>
</dbReference>
<dbReference type="CDD" id="cd17991">
    <property type="entry name" value="DEXHc_TRCF"/>
    <property type="match status" value="1"/>
</dbReference>
<dbReference type="SMART" id="SM01058">
    <property type="entry name" value="CarD_TRCF"/>
    <property type="match status" value="1"/>
</dbReference>
<dbReference type="InterPro" id="IPR047112">
    <property type="entry name" value="RecG/Mfd"/>
</dbReference>
<dbReference type="Pfam" id="PF02559">
    <property type="entry name" value="CarD_TRCF_RID"/>
    <property type="match status" value="1"/>
</dbReference>
<keyword evidence="8" id="KW-0238">DNA-binding</keyword>
<dbReference type="Pfam" id="PF00270">
    <property type="entry name" value="DEAD"/>
    <property type="match status" value="1"/>
</dbReference>